<dbReference type="Proteomes" id="UP000627166">
    <property type="component" value="Unassembled WGS sequence"/>
</dbReference>
<sequence>MFCLDNLSQEVIRNFILLGLCSQTRRNELCADDEELLDAINWLGQEIDESLTASDKILVSFFDGTNNVSTVANMIGVSHQNISKKIKKICKNAEKWLRNQN</sequence>
<accession>A0ABR8YVL0</accession>
<protein>
    <recommendedName>
        <fullName evidence="3">Sigma-70 family RNA polymerase sigma factor</fullName>
    </recommendedName>
</protein>
<evidence type="ECO:0000313" key="2">
    <source>
        <dbReference type="Proteomes" id="UP000627166"/>
    </source>
</evidence>
<proteinExistence type="predicted"/>
<keyword evidence="2" id="KW-1185">Reference proteome</keyword>
<evidence type="ECO:0000313" key="1">
    <source>
        <dbReference type="EMBL" id="MBD8048318.1"/>
    </source>
</evidence>
<evidence type="ECO:0008006" key="3">
    <source>
        <dbReference type="Google" id="ProtNLM"/>
    </source>
</evidence>
<name>A0ABR8YVL0_9CLOT</name>
<organism evidence="1 2">
    <name type="scientific">Clostridium faecium</name>
    <dbReference type="NCBI Taxonomy" id="2762223"/>
    <lineage>
        <taxon>Bacteria</taxon>
        <taxon>Bacillati</taxon>
        <taxon>Bacillota</taxon>
        <taxon>Clostridia</taxon>
        <taxon>Eubacteriales</taxon>
        <taxon>Clostridiaceae</taxon>
        <taxon>Clostridium</taxon>
    </lineage>
</organism>
<gene>
    <name evidence="1" type="ORF">H9637_14945</name>
</gene>
<comment type="caution">
    <text evidence="1">The sequence shown here is derived from an EMBL/GenBank/DDBJ whole genome shotgun (WGS) entry which is preliminary data.</text>
</comment>
<dbReference type="EMBL" id="JACSQB010000128">
    <property type="protein sequence ID" value="MBD8048318.1"/>
    <property type="molecule type" value="Genomic_DNA"/>
</dbReference>
<reference evidence="1 2" key="1">
    <citation type="submission" date="2020-08" db="EMBL/GenBank/DDBJ databases">
        <title>A Genomic Blueprint of the Chicken Gut Microbiome.</title>
        <authorList>
            <person name="Gilroy R."/>
            <person name="Ravi A."/>
            <person name="Getino M."/>
            <person name="Pursley I."/>
            <person name="Horton D.L."/>
            <person name="Alikhan N.-F."/>
            <person name="Baker D."/>
            <person name="Gharbi K."/>
            <person name="Hall N."/>
            <person name="Watson M."/>
            <person name="Adriaenssens E.M."/>
            <person name="Foster-Nyarko E."/>
            <person name="Jarju S."/>
            <person name="Secka A."/>
            <person name="Antonio M."/>
            <person name="Oren A."/>
            <person name="Chaudhuri R."/>
            <person name="La Ragione R.M."/>
            <person name="Hildebrand F."/>
            <person name="Pallen M.J."/>
        </authorList>
    </citation>
    <scope>NUCLEOTIDE SEQUENCE [LARGE SCALE GENOMIC DNA]</scope>
    <source>
        <strain evidence="1 2">N37</strain>
    </source>
</reference>